<evidence type="ECO:0000256" key="6">
    <source>
        <dbReference type="SAM" id="SignalP"/>
    </source>
</evidence>
<keyword evidence="4 6" id="KW-0732">Signal</keyword>
<evidence type="ECO:0000256" key="3">
    <source>
        <dbReference type="ARBA" id="ARBA00022448"/>
    </source>
</evidence>
<proteinExistence type="inferred from homology"/>
<organism evidence="8 9">
    <name type="scientific">Clostridium hominis</name>
    <dbReference type="NCBI Taxonomy" id="2763036"/>
    <lineage>
        <taxon>Bacteria</taxon>
        <taxon>Bacillati</taxon>
        <taxon>Bacillota</taxon>
        <taxon>Clostridia</taxon>
        <taxon>Eubacteriales</taxon>
        <taxon>Clostridiaceae</taxon>
        <taxon>Clostridium</taxon>
    </lineage>
</organism>
<dbReference type="SUPFAM" id="SSF53850">
    <property type="entry name" value="Periplasmic binding protein-like II"/>
    <property type="match status" value="1"/>
</dbReference>
<dbReference type="PANTHER" id="PTHR30024:SF47">
    <property type="entry name" value="TAURINE-BINDING PERIPLASMIC PROTEIN"/>
    <property type="match status" value="1"/>
</dbReference>
<reference evidence="8 9" key="1">
    <citation type="submission" date="2020-08" db="EMBL/GenBank/DDBJ databases">
        <title>Genome public.</title>
        <authorList>
            <person name="Liu C."/>
            <person name="Sun Q."/>
        </authorList>
    </citation>
    <scope>NUCLEOTIDE SEQUENCE [LARGE SCALE GENOMIC DNA]</scope>
    <source>
        <strain evidence="8 9">NSJ-6</strain>
    </source>
</reference>
<feature type="compositionally biased region" description="Basic and acidic residues" evidence="5">
    <location>
        <begin position="29"/>
        <end position="39"/>
    </location>
</feature>
<feature type="chain" id="PRO_5047484515" evidence="6">
    <location>
        <begin position="22"/>
        <end position="361"/>
    </location>
</feature>
<dbReference type="NCBIfam" id="TIGR01728">
    <property type="entry name" value="SsuA_fam"/>
    <property type="match status" value="1"/>
</dbReference>
<comment type="subcellular location">
    <subcellularLocation>
        <location evidence="1">Periplasm</location>
    </subcellularLocation>
</comment>
<name>A0ABR7DDZ0_9CLOT</name>
<evidence type="ECO:0000256" key="4">
    <source>
        <dbReference type="ARBA" id="ARBA00022729"/>
    </source>
</evidence>
<dbReference type="InterPro" id="IPR015168">
    <property type="entry name" value="SsuA/THI5"/>
</dbReference>
<comment type="caution">
    <text evidence="8">The sequence shown here is derived from an EMBL/GenBank/DDBJ whole genome shotgun (WGS) entry which is preliminary data.</text>
</comment>
<sequence length="361" mass="39047">MKIKKLLSLLAVGVIATGLFAGCSSSNKESGESTEKPSTEENQETNGEVEAEKPLEKVTMKVAYHPNMGGASAITTGIEKGYFEEQGIDIELVKFTAGPPEVSAMVSGDIDVGYIGHGAHLLACQGQVKLFALDCTSLADELLVNKESGITKIEDLKGKTIATQLGTSGEVILNLALESVGLTRDDVNVVNMEMAGAVTAFVSKQVDAVSIWSPYTITVRDELGADNIIRLAGNADFIESFVFPSSWVVTEKYASENRDLLVRFTKGLLKAMDYRNGNVEESAKLVAKLIDVEEATILAATGEGNWLTSKEVYDGCKDGQVEKWYKAQQDLFIKDGKLEKEVPVTDYFDSSIMIEAYEGLN</sequence>
<dbReference type="Gene3D" id="3.40.190.10">
    <property type="entry name" value="Periplasmic binding protein-like II"/>
    <property type="match status" value="2"/>
</dbReference>
<feature type="signal peptide" evidence="6">
    <location>
        <begin position="1"/>
        <end position="21"/>
    </location>
</feature>
<dbReference type="Pfam" id="PF09084">
    <property type="entry name" value="NMT1"/>
    <property type="match status" value="1"/>
</dbReference>
<dbReference type="PANTHER" id="PTHR30024">
    <property type="entry name" value="ALIPHATIC SULFONATES-BINDING PROTEIN-RELATED"/>
    <property type="match status" value="1"/>
</dbReference>
<evidence type="ECO:0000256" key="2">
    <source>
        <dbReference type="ARBA" id="ARBA00010742"/>
    </source>
</evidence>
<evidence type="ECO:0000256" key="5">
    <source>
        <dbReference type="SAM" id="MobiDB-lite"/>
    </source>
</evidence>
<comment type="similarity">
    <text evidence="2">Belongs to the bacterial solute-binding protein SsuA/TauA family.</text>
</comment>
<evidence type="ECO:0000313" key="8">
    <source>
        <dbReference type="EMBL" id="MBC5629635.1"/>
    </source>
</evidence>
<evidence type="ECO:0000256" key="1">
    <source>
        <dbReference type="ARBA" id="ARBA00004418"/>
    </source>
</evidence>
<keyword evidence="9" id="KW-1185">Reference proteome</keyword>
<gene>
    <name evidence="8" type="ORF">H8S20_12115</name>
</gene>
<dbReference type="EMBL" id="JACOOO010000025">
    <property type="protein sequence ID" value="MBC5629635.1"/>
    <property type="molecule type" value="Genomic_DNA"/>
</dbReference>
<keyword evidence="3" id="KW-0813">Transport</keyword>
<dbReference type="RefSeq" id="WP_186860291.1">
    <property type="nucleotide sequence ID" value="NZ_JACOOO010000025.1"/>
</dbReference>
<protein>
    <submittedName>
        <fullName evidence="8">Aliphatic sulfonate ABC transporter substrate-binding protein</fullName>
    </submittedName>
</protein>
<feature type="domain" description="SsuA/THI5-like" evidence="7">
    <location>
        <begin position="74"/>
        <end position="274"/>
    </location>
</feature>
<dbReference type="InterPro" id="IPR010067">
    <property type="entry name" value="ABC_SsuA_sub-bd"/>
</dbReference>
<feature type="region of interest" description="Disordered" evidence="5">
    <location>
        <begin position="24"/>
        <end position="52"/>
    </location>
</feature>
<accession>A0ABR7DDZ0</accession>
<evidence type="ECO:0000313" key="9">
    <source>
        <dbReference type="Proteomes" id="UP000596929"/>
    </source>
</evidence>
<dbReference type="PROSITE" id="PS51257">
    <property type="entry name" value="PROKAR_LIPOPROTEIN"/>
    <property type="match status" value="1"/>
</dbReference>
<dbReference type="Proteomes" id="UP000596929">
    <property type="component" value="Unassembled WGS sequence"/>
</dbReference>
<evidence type="ECO:0000259" key="7">
    <source>
        <dbReference type="Pfam" id="PF09084"/>
    </source>
</evidence>